<dbReference type="EMBL" id="CP046176">
    <property type="protein sequence ID" value="QJR78939.1"/>
    <property type="molecule type" value="Genomic_DNA"/>
</dbReference>
<dbReference type="GeneID" id="93449439"/>
<proteinExistence type="predicted"/>
<dbReference type="InterPro" id="IPR025185">
    <property type="entry name" value="DUF4120"/>
</dbReference>
<evidence type="ECO:0000313" key="2">
    <source>
        <dbReference type="Proteomes" id="UP000500949"/>
    </source>
</evidence>
<gene>
    <name evidence="1" type="ORF">GKD17_22485</name>
</gene>
<reference evidence="1 2" key="1">
    <citation type="submission" date="2019-11" db="EMBL/GenBank/DDBJ databases">
        <title>Complete genome sequence of Bacteroides dorei DSM 17855.</title>
        <authorList>
            <person name="Russell J.T."/>
        </authorList>
    </citation>
    <scope>NUCLEOTIDE SEQUENCE [LARGE SCALE GENOMIC DNA]</scope>
    <source>
        <strain evidence="1 2">DSM 17855</strain>
    </source>
</reference>
<sequence length="56" mass="6721">MKILCQERYEKAVAYAKEIENDTLQKCIDRLKQWEENPNCPCEMILFPKVCLEKDK</sequence>
<name>A0A858XU50_9BACT</name>
<dbReference type="RefSeq" id="WP_007834086.1">
    <property type="nucleotide sequence ID" value="NZ_CP046176.1"/>
</dbReference>
<organism evidence="1 2">
    <name type="scientific">Phocaeicola dorei</name>
    <dbReference type="NCBI Taxonomy" id="357276"/>
    <lineage>
        <taxon>Bacteria</taxon>
        <taxon>Pseudomonadati</taxon>
        <taxon>Bacteroidota</taxon>
        <taxon>Bacteroidia</taxon>
        <taxon>Bacteroidales</taxon>
        <taxon>Bacteroidaceae</taxon>
        <taxon>Phocaeicola</taxon>
    </lineage>
</organism>
<dbReference type="AlphaFoldDB" id="A0A858XU50"/>
<dbReference type="Pfam" id="PF13496">
    <property type="entry name" value="DUF4120"/>
    <property type="match status" value="1"/>
</dbReference>
<evidence type="ECO:0000313" key="1">
    <source>
        <dbReference type="EMBL" id="QJR78939.1"/>
    </source>
</evidence>
<accession>A0A858XU50</accession>
<protein>
    <submittedName>
        <fullName evidence="1">DUF4120 domain-containing protein</fullName>
    </submittedName>
</protein>
<dbReference type="Proteomes" id="UP000500949">
    <property type="component" value="Chromosome"/>
</dbReference>